<name>A0AAU7DJE7_9BACT</name>
<comment type="similarity">
    <text evidence="1">Belongs to the UPF0161 family.</text>
</comment>
<proteinExistence type="inferred from homology"/>
<dbReference type="PROSITE" id="PS51257">
    <property type="entry name" value="PROKAR_LIPOPROTEIN"/>
    <property type="match status" value="1"/>
</dbReference>
<dbReference type="PANTHER" id="PTHR33383:SF1">
    <property type="entry name" value="MEMBRANE PROTEIN INSERTION EFFICIENCY FACTOR-RELATED"/>
    <property type="match status" value="1"/>
</dbReference>
<organism evidence="3">
    <name type="scientific">Telmatobacter sp. DSM 110680</name>
    <dbReference type="NCBI Taxonomy" id="3036704"/>
    <lineage>
        <taxon>Bacteria</taxon>
        <taxon>Pseudomonadati</taxon>
        <taxon>Acidobacteriota</taxon>
        <taxon>Terriglobia</taxon>
        <taxon>Terriglobales</taxon>
        <taxon>Acidobacteriaceae</taxon>
        <taxon>Telmatobacter</taxon>
    </lineage>
</organism>
<feature type="region of interest" description="Disordered" evidence="2">
    <location>
        <begin position="67"/>
        <end position="88"/>
    </location>
</feature>
<dbReference type="AlphaFoldDB" id="A0AAU7DJE7"/>
<reference evidence="3" key="1">
    <citation type="submission" date="2023-03" db="EMBL/GenBank/DDBJ databases">
        <title>Edaphobacter sp.</title>
        <authorList>
            <person name="Huber K.J."/>
            <person name="Papendorf J."/>
            <person name="Pilke C."/>
            <person name="Bunk B."/>
            <person name="Sproeer C."/>
            <person name="Pester M."/>
        </authorList>
    </citation>
    <scope>NUCLEOTIDE SEQUENCE</scope>
    <source>
        <strain evidence="3">DSM 110680</strain>
    </source>
</reference>
<evidence type="ECO:0000256" key="2">
    <source>
        <dbReference type="SAM" id="MobiDB-lite"/>
    </source>
</evidence>
<comment type="subcellular location">
    <subcellularLocation>
        <location evidence="1">Cell membrane</location>
        <topology evidence="1">Peripheral membrane protein</topology>
        <orientation evidence="1">Cytoplasmic side</orientation>
    </subcellularLocation>
</comment>
<dbReference type="SMART" id="SM01234">
    <property type="entry name" value="Haemolytic"/>
    <property type="match status" value="1"/>
</dbReference>
<evidence type="ECO:0000313" key="3">
    <source>
        <dbReference type="EMBL" id="XBH17203.1"/>
    </source>
</evidence>
<dbReference type="Pfam" id="PF01809">
    <property type="entry name" value="YidD"/>
    <property type="match status" value="1"/>
</dbReference>
<dbReference type="InterPro" id="IPR002696">
    <property type="entry name" value="Membr_insert_effic_factor_YidD"/>
</dbReference>
<comment type="function">
    <text evidence="1">Could be involved in insertion of integral membrane proteins into the membrane.</text>
</comment>
<dbReference type="PANTHER" id="PTHR33383">
    <property type="entry name" value="MEMBRANE PROTEIN INSERTION EFFICIENCY FACTOR-RELATED"/>
    <property type="match status" value="1"/>
</dbReference>
<dbReference type="EMBL" id="CP121196">
    <property type="protein sequence ID" value="XBH17203.1"/>
    <property type="molecule type" value="Genomic_DNA"/>
</dbReference>
<keyword evidence="1" id="KW-0472">Membrane</keyword>
<accession>A0AAU7DJE7</accession>
<evidence type="ECO:0000256" key="1">
    <source>
        <dbReference type="HAMAP-Rule" id="MF_00386"/>
    </source>
</evidence>
<dbReference type="RefSeq" id="WP_348262434.1">
    <property type="nucleotide sequence ID" value="NZ_CP121196.1"/>
</dbReference>
<gene>
    <name evidence="3" type="primary">yidD</name>
    <name evidence="3" type="ORF">P8935_21880</name>
</gene>
<keyword evidence="1" id="KW-1003">Cell membrane</keyword>
<dbReference type="NCBIfam" id="TIGR00278">
    <property type="entry name" value="membrane protein insertion efficiency factor YidD"/>
    <property type="match status" value="1"/>
</dbReference>
<sequence>MTRILLATLEFYRRWLSPALHSLGSAGGCRFVPTCSEYASIAIATHGPMRGTGLAIWRLLRCHPFSRGGLDSVPPLNAARHLPHEPLP</sequence>
<protein>
    <recommendedName>
        <fullName evidence="1">Putative membrane protein insertion efficiency factor</fullName>
    </recommendedName>
</protein>
<dbReference type="HAMAP" id="MF_00386">
    <property type="entry name" value="UPF0161_YidD"/>
    <property type="match status" value="1"/>
</dbReference>
<dbReference type="GO" id="GO:0005886">
    <property type="term" value="C:plasma membrane"/>
    <property type="evidence" value="ECO:0007669"/>
    <property type="project" value="UniProtKB-SubCell"/>
</dbReference>